<evidence type="ECO:0000256" key="4">
    <source>
        <dbReference type="ARBA" id="ARBA00023172"/>
    </source>
</evidence>
<dbReference type="RefSeq" id="WP_118381800.1">
    <property type="nucleotide sequence ID" value="NZ_CABJFJ010000033.1"/>
</dbReference>
<comment type="caution">
    <text evidence="6">The sequence shown here is derived from an EMBL/GenBank/DDBJ whole genome shotgun (WGS) entry which is preliminary data.</text>
</comment>
<dbReference type="GO" id="GO:0006313">
    <property type="term" value="P:DNA transposition"/>
    <property type="evidence" value="ECO:0007669"/>
    <property type="project" value="InterPro"/>
</dbReference>
<dbReference type="InterPro" id="IPR047952">
    <property type="entry name" value="Transpos_IS4"/>
</dbReference>
<dbReference type="PANTHER" id="PTHR33258">
    <property type="entry name" value="TRANSPOSASE INSL FOR INSERTION SEQUENCE ELEMENT IS186A-RELATED"/>
    <property type="match status" value="1"/>
</dbReference>
<dbReference type="AlphaFoldDB" id="A0A414B1J9"/>
<sequence>MKQLEQFFLLIDQCLNDTEFIRKHALREKDFTRNRILTFRNTFWGLLAHTGASLQSEIPLLTRKFCGEIPPVSPQAFSKARNKMNYTSCKEIFEFSAKKLIFHKQYKGYFLAAIDASKILPPDTSEIRNVLGTCGNQFSERAGALISLLYDPLSDHIINGILSNCNESERKNLYTLIEQTHLENTILLLDRGYPGKEVYRFLSQHKLKYVIRMGIGNSNPRYIRESINADQISTDIKNPDITHRIIRFKLNDNSEELLITNIYDTQFTVEDFKTLYHFRWPIETKYDELKNKFQLEKFTGKTLNSVYQDFYNQMTKLNIISYLRQISSLEINSVGHKKKISIQASIKVFLFYLPQLLHDAFRRIEIIHEICMLLKKILFPVRDGRSFSRKKKHTDRKYRYNLK</sequence>
<evidence type="ECO:0000256" key="2">
    <source>
        <dbReference type="ARBA" id="ARBA00022578"/>
    </source>
</evidence>
<dbReference type="EMBL" id="QSID01000033">
    <property type="protein sequence ID" value="RHC59371.1"/>
    <property type="molecule type" value="Genomic_DNA"/>
</dbReference>
<evidence type="ECO:0000313" key="6">
    <source>
        <dbReference type="EMBL" id="RHC59371.1"/>
    </source>
</evidence>
<dbReference type="Pfam" id="PF01609">
    <property type="entry name" value="DDE_Tnp_1"/>
    <property type="match status" value="1"/>
</dbReference>
<reference evidence="6 7" key="1">
    <citation type="submission" date="2018-08" db="EMBL/GenBank/DDBJ databases">
        <title>A genome reference for cultivated species of the human gut microbiota.</title>
        <authorList>
            <person name="Zou Y."/>
            <person name="Xue W."/>
            <person name="Luo G."/>
        </authorList>
    </citation>
    <scope>NUCLEOTIDE SEQUENCE [LARGE SCALE GENOMIC DNA]</scope>
    <source>
        <strain evidence="6 7">AM34-3LB</strain>
    </source>
</reference>
<feature type="domain" description="Transposase IS4-like" evidence="5">
    <location>
        <begin position="114"/>
        <end position="313"/>
    </location>
</feature>
<dbReference type="NCBIfam" id="NF033592">
    <property type="entry name" value="transpos_IS4_1"/>
    <property type="match status" value="1"/>
</dbReference>
<dbReference type="GO" id="GO:0003677">
    <property type="term" value="F:DNA binding"/>
    <property type="evidence" value="ECO:0007669"/>
    <property type="project" value="UniProtKB-KW"/>
</dbReference>
<evidence type="ECO:0000313" key="7">
    <source>
        <dbReference type="Proteomes" id="UP000284621"/>
    </source>
</evidence>
<protein>
    <submittedName>
        <fullName evidence="6">IS4 family transposase</fullName>
    </submittedName>
</protein>
<dbReference type="SUPFAM" id="SSF53098">
    <property type="entry name" value="Ribonuclease H-like"/>
    <property type="match status" value="1"/>
</dbReference>
<evidence type="ECO:0000256" key="3">
    <source>
        <dbReference type="ARBA" id="ARBA00023125"/>
    </source>
</evidence>
<dbReference type="Proteomes" id="UP000284621">
    <property type="component" value="Unassembled WGS sequence"/>
</dbReference>
<name>A0A414B1J9_9FIRM</name>
<keyword evidence="3" id="KW-0238">DNA-binding</keyword>
<evidence type="ECO:0000256" key="1">
    <source>
        <dbReference type="ARBA" id="ARBA00010075"/>
    </source>
</evidence>
<dbReference type="InterPro" id="IPR012337">
    <property type="entry name" value="RNaseH-like_sf"/>
</dbReference>
<dbReference type="GO" id="GO:0004803">
    <property type="term" value="F:transposase activity"/>
    <property type="evidence" value="ECO:0007669"/>
    <property type="project" value="InterPro"/>
</dbReference>
<dbReference type="InterPro" id="IPR002559">
    <property type="entry name" value="Transposase_11"/>
</dbReference>
<comment type="similarity">
    <text evidence="1">Belongs to the transposase 11 family.</text>
</comment>
<gene>
    <name evidence="6" type="ORF">DW833_15670</name>
</gene>
<keyword evidence="4" id="KW-0233">DNA recombination</keyword>
<keyword evidence="2" id="KW-0815">Transposition</keyword>
<organism evidence="6 7">
    <name type="scientific">Anaerobutyricum hallii</name>
    <dbReference type="NCBI Taxonomy" id="39488"/>
    <lineage>
        <taxon>Bacteria</taxon>
        <taxon>Bacillati</taxon>
        <taxon>Bacillota</taxon>
        <taxon>Clostridia</taxon>
        <taxon>Lachnospirales</taxon>
        <taxon>Lachnospiraceae</taxon>
        <taxon>Anaerobutyricum</taxon>
    </lineage>
</organism>
<accession>A0A414B1J9</accession>
<proteinExistence type="inferred from homology"/>
<evidence type="ECO:0000259" key="5">
    <source>
        <dbReference type="Pfam" id="PF01609"/>
    </source>
</evidence>
<keyword evidence="7" id="KW-1185">Reference proteome</keyword>
<dbReference type="PANTHER" id="PTHR33258:SF1">
    <property type="entry name" value="TRANSPOSASE INSL FOR INSERTION SEQUENCE ELEMENT IS186A-RELATED"/>
    <property type="match status" value="1"/>
</dbReference>